<dbReference type="Proteomes" id="UP001459714">
    <property type="component" value="Unassembled WGS sequence"/>
</dbReference>
<accession>A0ABU9K305</accession>
<dbReference type="RefSeq" id="WP_342021090.1">
    <property type="nucleotide sequence ID" value="NZ_JBBYAK010000002.1"/>
</dbReference>
<name>A0ABU9K305_9BACI</name>
<dbReference type="EMBL" id="JBBYAK010000002">
    <property type="protein sequence ID" value="MEL3959455.1"/>
    <property type="molecule type" value="Genomic_DNA"/>
</dbReference>
<protein>
    <submittedName>
        <fullName evidence="1">Uncharacterized protein</fullName>
    </submittedName>
</protein>
<evidence type="ECO:0000313" key="1">
    <source>
        <dbReference type="EMBL" id="MEL3959455.1"/>
    </source>
</evidence>
<organism evidence="1 2">
    <name type="scientific">Caldifermentibacillus hisashii</name>
    <dbReference type="NCBI Taxonomy" id="996558"/>
    <lineage>
        <taxon>Bacteria</taxon>
        <taxon>Bacillati</taxon>
        <taxon>Bacillota</taxon>
        <taxon>Bacilli</taxon>
        <taxon>Bacillales</taxon>
        <taxon>Bacillaceae</taxon>
        <taxon>Caldifermentibacillus</taxon>
    </lineage>
</organism>
<keyword evidence="2" id="KW-1185">Reference proteome</keyword>
<proteinExistence type="predicted"/>
<evidence type="ECO:0000313" key="2">
    <source>
        <dbReference type="Proteomes" id="UP001459714"/>
    </source>
</evidence>
<reference evidence="1 2" key="1">
    <citation type="submission" date="2024-03" db="EMBL/GenBank/DDBJ databases">
        <title>Bacilli Hybrid Assemblies.</title>
        <authorList>
            <person name="Kovac J."/>
        </authorList>
    </citation>
    <scope>NUCLEOTIDE SEQUENCE [LARGE SCALE GENOMIC DNA]</scope>
    <source>
        <strain evidence="1 2">FSL M8-0022</strain>
    </source>
</reference>
<comment type="caution">
    <text evidence="1">The sequence shown here is derived from an EMBL/GenBank/DDBJ whole genome shotgun (WGS) entry which is preliminary data.</text>
</comment>
<gene>
    <name evidence="1" type="ORF">NST17_20095</name>
</gene>
<sequence>MKQITLQIQDINEQVIDEKTVTISDQDKLIFKPNKNVSITSLRKTFEGMQKALTTDSNLLYIPEWLNLEILKVK</sequence>